<dbReference type="Proteomes" id="UP000244811">
    <property type="component" value="Chromosome 3"/>
</dbReference>
<dbReference type="GO" id="GO:0016192">
    <property type="term" value="P:vesicle-mediated transport"/>
    <property type="evidence" value="ECO:0007669"/>
    <property type="project" value="InterPro"/>
</dbReference>
<dbReference type="Gene3D" id="3.40.50.1910">
    <property type="match status" value="1"/>
</dbReference>
<evidence type="ECO:0000256" key="1">
    <source>
        <dbReference type="ARBA" id="ARBA00009884"/>
    </source>
</evidence>
<comment type="similarity">
    <text evidence="1">Belongs to the STXBP/unc-18/SEC1 family.</text>
</comment>
<dbReference type="InterPro" id="IPR043154">
    <property type="entry name" value="Sec-1-like_dom1"/>
</dbReference>
<sequence>MSLKKAAKERLLWAIKQVVIPFGRIIMLVDPKSLKVISSCCSVSDLLDEGVDLVELLTKKREPLKGKYVLCMLSDDFSYLDLLLKDFVRGKERYMGVFIMFNCHLKDDSVLKKIAAQMDFDKVLGCFELHMNFVTFESNVFFTQNYYFKDLYNMLASQSTYAGLNSPRHGLNNGGRASGSLQEYVDKVASRVASVCSVLNVQPKVSFYKTKYGVTGMVASSVERLLSKTLDGNASTNSELIIFDRSVDFSPLFIHEYTYQAFIYDLVQIDYCTYQDDELQPQLDRSASKFKRSSSMDKFDNCFKYKLITASNKDEVKEALLDPELDFLYKEYMHLHIQQVNTRVSEEISKISDDTANQTKNDSSMQNTLELVRKLPNYQYTFDKCWAHLRLSERCFKYVESRQLVKVGMVEQMIATNMDSSGKHVSHSKCLEKLQEALAEPLEDNDKVRLILLYLTNYNNLTRAHVSKLTTRLSPRALNLLNNILSRVPVTNLSSGDQANGGETDYWAQEQHQMEAKGKDKDDKNKDSKVVHRIEKGELYNYYKKVHSEYELSRYLSEIIFVLLQYVNHHYSHPLIQSTTQGEPSGEKKQKKHDNLESFNMLFKSSHEERKKLIVYVLGGISFSECREIYRLCDRKNVDVYLGGDEILIPSKLMEEFSN</sequence>
<accession>A0A976QU77</accession>
<dbReference type="SUPFAM" id="SSF56815">
    <property type="entry name" value="Sec1/munc18-like (SM) proteins"/>
    <property type="match status" value="1"/>
</dbReference>
<dbReference type="Pfam" id="PF00995">
    <property type="entry name" value="Sec1"/>
    <property type="match status" value="1"/>
</dbReference>
<evidence type="ECO:0000313" key="2">
    <source>
        <dbReference type="EMBL" id="UKK01498.2"/>
    </source>
</evidence>
<evidence type="ECO:0000313" key="3">
    <source>
        <dbReference type="Proteomes" id="UP000244811"/>
    </source>
</evidence>
<dbReference type="InterPro" id="IPR001619">
    <property type="entry name" value="Sec1-like"/>
</dbReference>
<dbReference type="EMBL" id="CP056070">
    <property type="protein sequence ID" value="UKK01498.2"/>
    <property type="molecule type" value="Genomic_DNA"/>
</dbReference>
<evidence type="ECO:0008006" key="4">
    <source>
        <dbReference type="Google" id="ProtNLM"/>
    </source>
</evidence>
<organism evidence="2 3">
    <name type="scientific">Theileria orientalis</name>
    <dbReference type="NCBI Taxonomy" id="68886"/>
    <lineage>
        <taxon>Eukaryota</taxon>
        <taxon>Sar</taxon>
        <taxon>Alveolata</taxon>
        <taxon>Apicomplexa</taxon>
        <taxon>Aconoidasida</taxon>
        <taxon>Piroplasmida</taxon>
        <taxon>Theileriidae</taxon>
        <taxon>Theileria</taxon>
    </lineage>
</organism>
<dbReference type="Gene3D" id="3.90.830.10">
    <property type="entry name" value="Syntaxin Binding Protein 1, Chain A, domain 2"/>
    <property type="match status" value="1"/>
</dbReference>
<dbReference type="Gene3D" id="1.25.40.60">
    <property type="match status" value="1"/>
</dbReference>
<dbReference type="PANTHER" id="PTHR11679">
    <property type="entry name" value="VESICLE PROTEIN SORTING-ASSOCIATED"/>
    <property type="match status" value="1"/>
</dbReference>
<proteinExistence type="inferred from homology"/>
<gene>
    <name evidence="2" type="ORF">MACK_002313</name>
</gene>
<dbReference type="PIRSF" id="PIRSF005715">
    <property type="entry name" value="VPS45_Sec1"/>
    <property type="match status" value="1"/>
</dbReference>
<reference evidence="2" key="1">
    <citation type="submission" date="2022-07" db="EMBL/GenBank/DDBJ databases">
        <title>Evaluation of T. orientalis genome assembly methods using nanopore sequencing and analysis of variation between genomes.</title>
        <authorList>
            <person name="Yam J."/>
            <person name="Micallef M.L."/>
            <person name="Liu M."/>
            <person name="Djordjevic S.P."/>
            <person name="Bogema D.R."/>
            <person name="Jenkins C."/>
        </authorList>
    </citation>
    <scope>NUCLEOTIDE SEQUENCE</scope>
    <source>
        <strain evidence="2">Goon Nure</strain>
    </source>
</reference>
<dbReference type="Gene3D" id="3.40.50.2060">
    <property type="match status" value="1"/>
</dbReference>
<dbReference type="InterPro" id="IPR036045">
    <property type="entry name" value="Sec1-like_sf"/>
</dbReference>
<dbReference type="AlphaFoldDB" id="A0A976QU77"/>
<name>A0A976QU77_THEOR</name>
<dbReference type="InterPro" id="IPR043127">
    <property type="entry name" value="Sec-1-like_dom3a"/>
</dbReference>
<dbReference type="InterPro" id="IPR027482">
    <property type="entry name" value="Sec1-like_dom2"/>
</dbReference>
<protein>
    <recommendedName>
        <fullName evidence="4">Syntaxin binding protein</fullName>
    </recommendedName>
</protein>